<keyword evidence="1" id="KW-0472">Membrane</keyword>
<feature type="transmembrane region" description="Helical" evidence="1">
    <location>
        <begin position="188"/>
        <end position="205"/>
    </location>
</feature>
<keyword evidence="4" id="KW-1185">Reference proteome</keyword>
<dbReference type="PANTHER" id="PTHR37783:SF1">
    <property type="entry name" value="MEMBRANE PROTEIN, PUTATIVE (AFU_ORTHOLOGUE AFUA_1G04315)-RELATED"/>
    <property type="match status" value="1"/>
</dbReference>
<evidence type="ECO:0000259" key="2">
    <source>
        <dbReference type="Pfam" id="PF10615"/>
    </source>
</evidence>
<evidence type="ECO:0000256" key="1">
    <source>
        <dbReference type="SAM" id="Phobius"/>
    </source>
</evidence>
<dbReference type="Proteomes" id="UP000027195">
    <property type="component" value="Unassembled WGS sequence"/>
</dbReference>
<dbReference type="InterPro" id="IPR037119">
    <property type="entry name" value="Haem_oxidase_HugZ-like_sf"/>
</dbReference>
<dbReference type="PANTHER" id="PTHR37783">
    <property type="entry name" value="MEMBRANE PROTEIN, PUTATIVE (AFU_ORTHOLOGUE AFUA_1G04315)-RELATED"/>
    <property type="match status" value="1"/>
</dbReference>
<proteinExistence type="predicted"/>
<dbReference type="Gene3D" id="3.20.180.10">
    <property type="entry name" value="PNP-oxidase-like"/>
    <property type="match status" value="1"/>
</dbReference>
<dbReference type="OrthoDB" id="5553410at2759"/>
<dbReference type="AlphaFoldDB" id="A0A067M999"/>
<dbReference type="InterPro" id="IPR028110">
    <property type="entry name" value="TMEM254"/>
</dbReference>
<dbReference type="Pfam" id="PF14934">
    <property type="entry name" value="TMEM254"/>
    <property type="match status" value="1"/>
</dbReference>
<dbReference type="HOGENOM" id="CLU_104759_0_0_1"/>
<dbReference type="InParanoid" id="A0A067M999"/>
<dbReference type="InterPro" id="IPR019595">
    <property type="entry name" value="DUF2470"/>
</dbReference>
<evidence type="ECO:0000313" key="4">
    <source>
        <dbReference type="Proteomes" id="UP000027195"/>
    </source>
</evidence>
<keyword evidence="1" id="KW-1133">Transmembrane helix</keyword>
<evidence type="ECO:0000313" key="3">
    <source>
        <dbReference type="EMBL" id="KDQ08427.1"/>
    </source>
</evidence>
<feature type="domain" description="DUF2470" evidence="2">
    <location>
        <begin position="13"/>
        <end position="95"/>
    </location>
</feature>
<accession>A0A067M999</accession>
<keyword evidence="1" id="KW-0812">Transmembrane</keyword>
<name>A0A067M999_BOTB1</name>
<protein>
    <recommendedName>
        <fullName evidence="2">DUF2470 domain-containing protein</fullName>
    </recommendedName>
</protein>
<sequence length="221" mass="24286">MADASDPVAARSSFLCMYMSNHPDTLVAYVCHAQSASKAGRPQPPVLSAKMTAIDSKGMTLSYIAKGSDSQNEIRIPFDPPLLGYEEVKPRLLAMKTDAEEALGLTSPVKITTFSIPSDAWIPFLMETLLVLATWPPASAPPFAALRDLVGPQLIKWSWVIVAVFHSMEALFATYLCLKNVSGWAVQAKWILGTFLFGFPFLTLLRKRIQAARIASFNKNH</sequence>
<organism evidence="3 4">
    <name type="scientific">Botryobasidium botryosum (strain FD-172 SS1)</name>
    <dbReference type="NCBI Taxonomy" id="930990"/>
    <lineage>
        <taxon>Eukaryota</taxon>
        <taxon>Fungi</taxon>
        <taxon>Dikarya</taxon>
        <taxon>Basidiomycota</taxon>
        <taxon>Agaricomycotina</taxon>
        <taxon>Agaricomycetes</taxon>
        <taxon>Cantharellales</taxon>
        <taxon>Botryobasidiaceae</taxon>
        <taxon>Botryobasidium</taxon>
    </lineage>
</organism>
<dbReference type="STRING" id="930990.A0A067M999"/>
<dbReference type="EMBL" id="KL198091">
    <property type="protein sequence ID" value="KDQ08427.1"/>
    <property type="molecule type" value="Genomic_DNA"/>
</dbReference>
<dbReference type="Pfam" id="PF10615">
    <property type="entry name" value="DUF2470"/>
    <property type="match status" value="1"/>
</dbReference>
<gene>
    <name evidence="3" type="ORF">BOTBODRAFT_37990</name>
</gene>
<reference evidence="4" key="1">
    <citation type="journal article" date="2014" name="Proc. Natl. Acad. Sci. U.S.A.">
        <title>Extensive sampling of basidiomycete genomes demonstrates inadequacy of the white-rot/brown-rot paradigm for wood decay fungi.</title>
        <authorList>
            <person name="Riley R."/>
            <person name="Salamov A.A."/>
            <person name="Brown D.W."/>
            <person name="Nagy L.G."/>
            <person name="Floudas D."/>
            <person name="Held B.W."/>
            <person name="Levasseur A."/>
            <person name="Lombard V."/>
            <person name="Morin E."/>
            <person name="Otillar R."/>
            <person name="Lindquist E.A."/>
            <person name="Sun H."/>
            <person name="LaButti K.M."/>
            <person name="Schmutz J."/>
            <person name="Jabbour D."/>
            <person name="Luo H."/>
            <person name="Baker S.E."/>
            <person name="Pisabarro A.G."/>
            <person name="Walton J.D."/>
            <person name="Blanchette R.A."/>
            <person name="Henrissat B."/>
            <person name="Martin F."/>
            <person name="Cullen D."/>
            <person name="Hibbett D.S."/>
            <person name="Grigoriev I.V."/>
        </authorList>
    </citation>
    <scope>NUCLEOTIDE SEQUENCE [LARGE SCALE GENOMIC DNA]</scope>
    <source>
        <strain evidence="4">FD-172 SS1</strain>
    </source>
</reference>